<evidence type="ECO:0000313" key="3">
    <source>
        <dbReference type="Proteomes" id="UP001140949"/>
    </source>
</evidence>
<proteinExistence type="predicted"/>
<evidence type="ECO:0000313" key="2">
    <source>
        <dbReference type="EMBL" id="KAJ6839964.1"/>
    </source>
</evidence>
<dbReference type="AlphaFoldDB" id="A0AAX6HHG8"/>
<protein>
    <submittedName>
        <fullName evidence="2">BTB/POZ domain-containing protein</fullName>
    </submittedName>
</protein>
<dbReference type="Proteomes" id="UP001140949">
    <property type="component" value="Unassembled WGS sequence"/>
</dbReference>
<name>A0AAX6HHG8_IRIPA</name>
<feature type="region of interest" description="Disordered" evidence="1">
    <location>
        <begin position="45"/>
        <end position="64"/>
    </location>
</feature>
<reference evidence="2" key="2">
    <citation type="submission" date="2023-04" db="EMBL/GenBank/DDBJ databases">
        <authorList>
            <person name="Bruccoleri R.E."/>
            <person name="Oakeley E.J."/>
            <person name="Faust A.-M."/>
            <person name="Dessus-Babus S."/>
            <person name="Altorfer M."/>
            <person name="Burckhardt D."/>
            <person name="Oertli M."/>
            <person name="Naumann U."/>
            <person name="Petersen F."/>
            <person name="Wong J."/>
        </authorList>
    </citation>
    <scope>NUCLEOTIDE SEQUENCE</scope>
    <source>
        <strain evidence="2">GSM-AAB239-AS_SAM_17_03QT</strain>
        <tissue evidence="2">Leaf</tissue>
    </source>
</reference>
<keyword evidence="3" id="KW-1185">Reference proteome</keyword>
<organism evidence="2 3">
    <name type="scientific">Iris pallida</name>
    <name type="common">Sweet iris</name>
    <dbReference type="NCBI Taxonomy" id="29817"/>
    <lineage>
        <taxon>Eukaryota</taxon>
        <taxon>Viridiplantae</taxon>
        <taxon>Streptophyta</taxon>
        <taxon>Embryophyta</taxon>
        <taxon>Tracheophyta</taxon>
        <taxon>Spermatophyta</taxon>
        <taxon>Magnoliopsida</taxon>
        <taxon>Liliopsida</taxon>
        <taxon>Asparagales</taxon>
        <taxon>Iridaceae</taxon>
        <taxon>Iridoideae</taxon>
        <taxon>Irideae</taxon>
        <taxon>Iris</taxon>
    </lineage>
</organism>
<gene>
    <name evidence="2" type="ORF">M6B38_311310</name>
</gene>
<accession>A0AAX6HHG8</accession>
<dbReference type="EMBL" id="JANAVB010009598">
    <property type="protein sequence ID" value="KAJ6839964.1"/>
    <property type="molecule type" value="Genomic_DNA"/>
</dbReference>
<sequence length="81" mass="8911">MANLASRSAFESKSTATMCNFRSCSVFLDLVGSRLVLEQELRDEGRQVQGGGPGVDAQGGRRPRGHRLVIIEKYQKENMGI</sequence>
<reference evidence="2" key="1">
    <citation type="journal article" date="2023" name="GigaByte">
        <title>Genome assembly of the bearded iris, Iris pallida Lam.</title>
        <authorList>
            <person name="Bruccoleri R.E."/>
            <person name="Oakeley E.J."/>
            <person name="Faust A.M.E."/>
            <person name="Altorfer M."/>
            <person name="Dessus-Babus S."/>
            <person name="Burckhardt D."/>
            <person name="Oertli M."/>
            <person name="Naumann U."/>
            <person name="Petersen F."/>
            <person name="Wong J."/>
        </authorList>
    </citation>
    <scope>NUCLEOTIDE SEQUENCE</scope>
    <source>
        <strain evidence="2">GSM-AAB239-AS_SAM_17_03QT</strain>
    </source>
</reference>
<evidence type="ECO:0000256" key="1">
    <source>
        <dbReference type="SAM" id="MobiDB-lite"/>
    </source>
</evidence>
<comment type="caution">
    <text evidence="2">The sequence shown here is derived from an EMBL/GenBank/DDBJ whole genome shotgun (WGS) entry which is preliminary data.</text>
</comment>